<proteinExistence type="predicted"/>
<evidence type="ECO:0000313" key="1">
    <source>
        <dbReference type="EMBL" id="KAH8027450.1"/>
    </source>
</evidence>
<accession>A0A9J6DZT4</accession>
<evidence type="ECO:0000313" key="2">
    <source>
        <dbReference type="Proteomes" id="UP000821866"/>
    </source>
</evidence>
<reference evidence="1" key="1">
    <citation type="journal article" date="2020" name="Cell">
        <title>Large-Scale Comparative Analyses of Tick Genomes Elucidate Their Genetic Diversity and Vector Capacities.</title>
        <authorList>
            <consortium name="Tick Genome and Microbiome Consortium (TIGMIC)"/>
            <person name="Jia N."/>
            <person name="Wang J."/>
            <person name="Shi W."/>
            <person name="Du L."/>
            <person name="Sun Y."/>
            <person name="Zhan W."/>
            <person name="Jiang J.F."/>
            <person name="Wang Q."/>
            <person name="Zhang B."/>
            <person name="Ji P."/>
            <person name="Bell-Sakyi L."/>
            <person name="Cui X.M."/>
            <person name="Yuan T.T."/>
            <person name="Jiang B.G."/>
            <person name="Yang W.F."/>
            <person name="Lam T.T."/>
            <person name="Chang Q.C."/>
            <person name="Ding S.J."/>
            <person name="Wang X.J."/>
            <person name="Zhu J.G."/>
            <person name="Ruan X.D."/>
            <person name="Zhao L."/>
            <person name="Wei J.T."/>
            <person name="Ye R.Z."/>
            <person name="Que T.C."/>
            <person name="Du C.H."/>
            <person name="Zhou Y.H."/>
            <person name="Cheng J.X."/>
            <person name="Dai P.F."/>
            <person name="Guo W.B."/>
            <person name="Han X.H."/>
            <person name="Huang E.J."/>
            <person name="Li L.F."/>
            <person name="Wei W."/>
            <person name="Gao Y.C."/>
            <person name="Liu J.Z."/>
            <person name="Shao H.Z."/>
            <person name="Wang X."/>
            <person name="Wang C.C."/>
            <person name="Yang T.C."/>
            <person name="Huo Q.B."/>
            <person name="Li W."/>
            <person name="Chen H.Y."/>
            <person name="Chen S.E."/>
            <person name="Zhou L.G."/>
            <person name="Ni X.B."/>
            <person name="Tian J.H."/>
            <person name="Sheng Y."/>
            <person name="Liu T."/>
            <person name="Pan Y.S."/>
            <person name="Xia L.Y."/>
            <person name="Li J."/>
            <person name="Zhao F."/>
            <person name="Cao W.C."/>
        </authorList>
    </citation>
    <scope>NUCLEOTIDE SEQUENCE</scope>
    <source>
        <strain evidence="1">Rmic-2018</strain>
    </source>
</reference>
<name>A0A9J6DZT4_RHIMP</name>
<keyword evidence="2" id="KW-1185">Reference proteome</keyword>
<reference evidence="1" key="2">
    <citation type="submission" date="2021-09" db="EMBL/GenBank/DDBJ databases">
        <authorList>
            <person name="Jia N."/>
            <person name="Wang J."/>
            <person name="Shi W."/>
            <person name="Du L."/>
            <person name="Sun Y."/>
            <person name="Zhan W."/>
            <person name="Jiang J."/>
            <person name="Wang Q."/>
            <person name="Zhang B."/>
            <person name="Ji P."/>
            <person name="Sakyi L.B."/>
            <person name="Cui X."/>
            <person name="Yuan T."/>
            <person name="Jiang B."/>
            <person name="Yang W."/>
            <person name="Lam T.T.-Y."/>
            <person name="Chang Q."/>
            <person name="Ding S."/>
            <person name="Wang X."/>
            <person name="Zhu J."/>
            <person name="Ruan X."/>
            <person name="Zhao L."/>
            <person name="Wei J."/>
            <person name="Que T."/>
            <person name="Du C."/>
            <person name="Cheng J."/>
            <person name="Dai P."/>
            <person name="Han X."/>
            <person name="Huang E."/>
            <person name="Gao Y."/>
            <person name="Liu J."/>
            <person name="Shao H."/>
            <person name="Ye R."/>
            <person name="Li L."/>
            <person name="Wei W."/>
            <person name="Wang X."/>
            <person name="Wang C."/>
            <person name="Huo Q."/>
            <person name="Li W."/>
            <person name="Guo W."/>
            <person name="Chen H."/>
            <person name="Chen S."/>
            <person name="Zhou L."/>
            <person name="Zhou L."/>
            <person name="Ni X."/>
            <person name="Tian J."/>
            <person name="Zhou Y."/>
            <person name="Sheng Y."/>
            <person name="Liu T."/>
            <person name="Pan Y."/>
            <person name="Xia L."/>
            <person name="Li J."/>
            <person name="Zhao F."/>
            <person name="Cao W."/>
        </authorList>
    </citation>
    <scope>NUCLEOTIDE SEQUENCE</scope>
    <source>
        <strain evidence="1">Rmic-2018</strain>
        <tissue evidence="1">Larvae</tissue>
    </source>
</reference>
<sequence>MGPTVRKIVETFRFPSPAEGQQRTDTVAAISELFDERYLPYKNVTQATAIFNTMCQKENEPIDDFIAELQHIAVMCDFGDKHDRLLGDRIVIGIRDAALRERMFREKGLTLEKIIATCR</sequence>
<dbReference type="VEuPathDB" id="VectorBase:LOC119176814"/>
<evidence type="ECO:0008006" key="3">
    <source>
        <dbReference type="Google" id="ProtNLM"/>
    </source>
</evidence>
<dbReference type="AlphaFoldDB" id="A0A9J6DZT4"/>
<dbReference type="EMBL" id="JABSTU010000006">
    <property type="protein sequence ID" value="KAH8027450.1"/>
    <property type="molecule type" value="Genomic_DNA"/>
</dbReference>
<dbReference type="Proteomes" id="UP000821866">
    <property type="component" value="Chromosome 4"/>
</dbReference>
<dbReference type="PANTHER" id="PTHR33198">
    <property type="entry name" value="ANK_REP_REGION DOMAIN-CONTAINING PROTEIN-RELATED"/>
    <property type="match status" value="1"/>
</dbReference>
<organism evidence="1 2">
    <name type="scientific">Rhipicephalus microplus</name>
    <name type="common">Cattle tick</name>
    <name type="synonym">Boophilus microplus</name>
    <dbReference type="NCBI Taxonomy" id="6941"/>
    <lineage>
        <taxon>Eukaryota</taxon>
        <taxon>Metazoa</taxon>
        <taxon>Ecdysozoa</taxon>
        <taxon>Arthropoda</taxon>
        <taxon>Chelicerata</taxon>
        <taxon>Arachnida</taxon>
        <taxon>Acari</taxon>
        <taxon>Parasitiformes</taxon>
        <taxon>Ixodida</taxon>
        <taxon>Ixodoidea</taxon>
        <taxon>Ixodidae</taxon>
        <taxon>Rhipicephalinae</taxon>
        <taxon>Rhipicephalus</taxon>
        <taxon>Boophilus</taxon>
    </lineage>
</organism>
<comment type="caution">
    <text evidence="1">The sequence shown here is derived from an EMBL/GenBank/DDBJ whole genome shotgun (WGS) entry which is preliminary data.</text>
</comment>
<gene>
    <name evidence="1" type="ORF">HPB51_005597</name>
</gene>
<protein>
    <recommendedName>
        <fullName evidence="3">Retrotransposon gag domain-containing protein</fullName>
    </recommendedName>
</protein>